<feature type="domain" description="HTH araC/xylS-type" evidence="4">
    <location>
        <begin position="311"/>
        <end position="399"/>
    </location>
</feature>
<dbReference type="PANTHER" id="PTHR47893">
    <property type="entry name" value="REGULATORY PROTEIN PCHR"/>
    <property type="match status" value="1"/>
</dbReference>
<keyword evidence="3" id="KW-0804">Transcription</keyword>
<dbReference type="SMART" id="SM00342">
    <property type="entry name" value="HTH_ARAC"/>
    <property type="match status" value="1"/>
</dbReference>
<protein>
    <submittedName>
        <fullName evidence="5">Helix-turn-helix domain-containing protein</fullName>
    </submittedName>
</protein>
<evidence type="ECO:0000256" key="3">
    <source>
        <dbReference type="ARBA" id="ARBA00023163"/>
    </source>
</evidence>
<dbReference type="Proteomes" id="UP000292307">
    <property type="component" value="Chromosome"/>
</dbReference>
<name>A0ABX5RT70_9BURK</name>
<dbReference type="PROSITE" id="PS00041">
    <property type="entry name" value="HTH_ARAC_FAMILY_1"/>
    <property type="match status" value="1"/>
</dbReference>
<dbReference type="InterPro" id="IPR053142">
    <property type="entry name" value="PchR_regulatory_protein"/>
</dbReference>
<dbReference type="InterPro" id="IPR009057">
    <property type="entry name" value="Homeodomain-like_sf"/>
</dbReference>
<evidence type="ECO:0000313" key="6">
    <source>
        <dbReference type="Proteomes" id="UP000292307"/>
    </source>
</evidence>
<reference evidence="5 6" key="1">
    <citation type="submission" date="2019-02" db="EMBL/GenBank/DDBJ databases">
        <title>Draft Genome Sequences of Six Type Strains of the Genus Massilia.</title>
        <authorList>
            <person name="Miess H."/>
            <person name="Frediansyhah A."/>
            <person name="Gross H."/>
        </authorList>
    </citation>
    <scope>NUCLEOTIDE SEQUENCE [LARGE SCALE GENOMIC DNA]</scope>
    <source>
        <strain evidence="5 6">DSM 17472</strain>
    </source>
</reference>
<evidence type="ECO:0000256" key="2">
    <source>
        <dbReference type="ARBA" id="ARBA00023125"/>
    </source>
</evidence>
<proteinExistence type="predicted"/>
<evidence type="ECO:0000256" key="1">
    <source>
        <dbReference type="ARBA" id="ARBA00023015"/>
    </source>
</evidence>
<dbReference type="Pfam" id="PF12833">
    <property type="entry name" value="HTH_18"/>
    <property type="match status" value="1"/>
</dbReference>
<evidence type="ECO:0000259" key="4">
    <source>
        <dbReference type="PROSITE" id="PS01124"/>
    </source>
</evidence>
<keyword evidence="1" id="KW-0805">Transcription regulation</keyword>
<dbReference type="InterPro" id="IPR018062">
    <property type="entry name" value="HTH_AraC-typ_CS"/>
</dbReference>
<dbReference type="PROSITE" id="PS01124">
    <property type="entry name" value="HTH_ARAC_FAMILY_2"/>
    <property type="match status" value="1"/>
</dbReference>
<organism evidence="5 6">
    <name type="scientific">Pseudoduganella albidiflava</name>
    <dbReference type="NCBI Taxonomy" id="321983"/>
    <lineage>
        <taxon>Bacteria</taxon>
        <taxon>Pseudomonadati</taxon>
        <taxon>Pseudomonadota</taxon>
        <taxon>Betaproteobacteria</taxon>
        <taxon>Burkholderiales</taxon>
        <taxon>Oxalobacteraceae</taxon>
        <taxon>Telluria group</taxon>
        <taxon>Pseudoduganella</taxon>
    </lineage>
</organism>
<accession>A0ABX5RT70</accession>
<sequence>MILICEKRELWQTIAKGIFVKNKNMFEPEKKLAGTRHPCGSTRYVTRADLVRSAGLLGAAYTFNDSAPADEQVLHGQFDTLQLRPGLILHAACVRDLRTMDTSNQLDPAVKIVLLVDGATDLSFGHHRFQLGPRSADPAQRASGALVNLAEEDLFARRWQAGRTERKVSLTLTPEWIEEGGLAAHGDHAALRAFCREHLARQPWTPSARARDLARAILEPASFEPGLHRLRLEARCLELAAEALAAVGEHMPGTPALREIDRRRLRRLDELLHAAASDALPTMPAVPAHAPPPAGLPAPVASVPVPCMPALSMPELSMAGIARAIGTNPVSLQALTRRAWGCSVFERLRMLRLERAHDVLLRGGSVAEAAAVAGYSAATNFATAYRRRYGCTPRQAASGRAASPVANVE</sequence>
<keyword evidence="6" id="KW-1185">Reference proteome</keyword>
<keyword evidence="2" id="KW-0238">DNA-binding</keyword>
<evidence type="ECO:0000313" key="5">
    <source>
        <dbReference type="EMBL" id="QBI01449.1"/>
    </source>
</evidence>
<dbReference type="InterPro" id="IPR018060">
    <property type="entry name" value="HTH_AraC"/>
</dbReference>
<gene>
    <name evidence="5" type="ORF">EYF70_11760</name>
</gene>
<dbReference type="EMBL" id="CP036401">
    <property type="protein sequence ID" value="QBI01449.1"/>
    <property type="molecule type" value="Genomic_DNA"/>
</dbReference>
<dbReference type="Gene3D" id="1.10.10.60">
    <property type="entry name" value="Homeodomain-like"/>
    <property type="match status" value="1"/>
</dbReference>
<dbReference type="SUPFAM" id="SSF46689">
    <property type="entry name" value="Homeodomain-like"/>
    <property type="match status" value="1"/>
</dbReference>
<dbReference type="PANTHER" id="PTHR47893:SF1">
    <property type="entry name" value="REGULATORY PROTEIN PCHR"/>
    <property type="match status" value="1"/>
</dbReference>